<keyword evidence="8" id="KW-1185">Reference proteome</keyword>
<evidence type="ECO:0000256" key="2">
    <source>
        <dbReference type="ARBA" id="ARBA00006109"/>
    </source>
</evidence>
<dbReference type="Pfam" id="PF10270">
    <property type="entry name" value="MMgT"/>
    <property type="match status" value="1"/>
</dbReference>
<keyword evidence="4 6" id="KW-1133">Transmembrane helix</keyword>
<evidence type="ECO:0000256" key="6">
    <source>
        <dbReference type="SAM" id="Phobius"/>
    </source>
</evidence>
<feature type="transmembrane region" description="Helical" evidence="6">
    <location>
        <begin position="62"/>
        <end position="80"/>
    </location>
</feature>
<dbReference type="AlphaFoldDB" id="A8Q057"/>
<dbReference type="GeneID" id="5855293"/>
<dbReference type="InParanoid" id="A8Q057"/>
<evidence type="ECO:0000256" key="4">
    <source>
        <dbReference type="ARBA" id="ARBA00022989"/>
    </source>
</evidence>
<dbReference type="Proteomes" id="UP000008837">
    <property type="component" value="Unassembled WGS sequence"/>
</dbReference>
<dbReference type="OMA" id="HRGRVMF"/>
<evidence type="ECO:0000256" key="1">
    <source>
        <dbReference type="ARBA" id="ARBA00004127"/>
    </source>
</evidence>
<reference evidence="7 8" key="1">
    <citation type="journal article" date="2007" name="Proc. Natl. Acad. Sci. U.S.A.">
        <title>Dandruff-associated Malassezia genomes reveal convergent and divergent virulence traits shared with plant and human fungal pathogens.</title>
        <authorList>
            <person name="Xu J."/>
            <person name="Saunders C.W."/>
            <person name="Hu P."/>
            <person name="Grant R.A."/>
            <person name="Boekhout T."/>
            <person name="Kuramae E.E."/>
            <person name="Kronstad J.W."/>
            <person name="Deangelis Y.M."/>
            <person name="Reeder N.L."/>
            <person name="Johnstone K.R."/>
            <person name="Leland M."/>
            <person name="Fieno A.M."/>
            <person name="Begley W.M."/>
            <person name="Sun Y."/>
            <person name="Lacey M.P."/>
            <person name="Chaudhary T."/>
            <person name="Keough T."/>
            <person name="Chu L."/>
            <person name="Sears R."/>
            <person name="Yuan B."/>
            <person name="Dawson T.L.Jr."/>
        </authorList>
    </citation>
    <scope>NUCLEOTIDE SEQUENCE [LARGE SCALE GENOMIC DNA]</scope>
    <source>
        <strain evidence="8">ATCC MYA-4612 / CBS 7966</strain>
    </source>
</reference>
<accession>A8Q057</accession>
<dbReference type="RefSeq" id="XP_001730986.1">
    <property type="nucleotide sequence ID" value="XM_001730934.1"/>
</dbReference>
<dbReference type="OrthoDB" id="44756at2759"/>
<evidence type="ECO:0000256" key="3">
    <source>
        <dbReference type="ARBA" id="ARBA00022692"/>
    </source>
</evidence>
<evidence type="ECO:0000313" key="8">
    <source>
        <dbReference type="Proteomes" id="UP000008837"/>
    </source>
</evidence>
<protein>
    <recommendedName>
        <fullName evidence="9">Membrane magnesium transporter</fullName>
    </recommendedName>
</protein>
<dbReference type="KEGG" id="mgl:MGL_1985"/>
<name>A8Q057_MALGO</name>
<comment type="caution">
    <text evidence="7">The sequence shown here is derived from an EMBL/GenBank/DDBJ whole genome shotgun (WGS) entry which is preliminary data.</text>
</comment>
<proteinExistence type="inferred from homology"/>
<organism evidence="7 8">
    <name type="scientific">Malassezia globosa (strain ATCC MYA-4612 / CBS 7966)</name>
    <name type="common">Dandruff-associated fungus</name>
    <dbReference type="NCBI Taxonomy" id="425265"/>
    <lineage>
        <taxon>Eukaryota</taxon>
        <taxon>Fungi</taxon>
        <taxon>Dikarya</taxon>
        <taxon>Basidiomycota</taxon>
        <taxon>Ustilaginomycotina</taxon>
        <taxon>Malasseziomycetes</taxon>
        <taxon>Malasseziales</taxon>
        <taxon>Malasseziaceae</taxon>
        <taxon>Malassezia</taxon>
    </lineage>
</organism>
<dbReference type="InterPro" id="IPR018937">
    <property type="entry name" value="MMgT"/>
</dbReference>
<keyword evidence="5 6" id="KW-0472">Membrane</keyword>
<keyword evidence="3 6" id="KW-0812">Transmembrane</keyword>
<evidence type="ECO:0000256" key="5">
    <source>
        <dbReference type="ARBA" id="ARBA00023136"/>
    </source>
</evidence>
<dbReference type="EMBL" id="AAYY01000006">
    <property type="protein sequence ID" value="EDP43772.1"/>
    <property type="molecule type" value="Genomic_DNA"/>
</dbReference>
<comment type="subcellular location">
    <subcellularLocation>
        <location evidence="1">Endomembrane system</location>
        <topology evidence="1">Multi-pass membrane protein</topology>
    </subcellularLocation>
</comment>
<gene>
    <name evidence="7" type="ORF">MGL_1985</name>
</gene>
<sequence>MLLPYREQPSTRGRLTTIAGIVLFLHAAYSAYEVLSQGKSIDLSTSTTAYESNVPLDIKFETLVAFVVLVVGCAMTTPKLRQMTWTARMRETDIDLVDARPSFATVYHRGAKLFAARD</sequence>
<evidence type="ECO:0000313" key="7">
    <source>
        <dbReference type="EMBL" id="EDP43772.1"/>
    </source>
</evidence>
<dbReference type="VEuPathDB" id="FungiDB:MGL_1985"/>
<dbReference type="STRING" id="425265.A8Q057"/>
<dbReference type="GO" id="GO:0012505">
    <property type="term" value="C:endomembrane system"/>
    <property type="evidence" value="ECO:0007669"/>
    <property type="project" value="UniProtKB-SubCell"/>
</dbReference>
<comment type="similarity">
    <text evidence="2">Belongs to the membrane magnesium transporter (TC 1.A.67) family.</text>
</comment>
<evidence type="ECO:0008006" key="9">
    <source>
        <dbReference type="Google" id="ProtNLM"/>
    </source>
</evidence>